<proteinExistence type="predicted"/>
<dbReference type="RefSeq" id="WP_037548153.1">
    <property type="nucleotide sequence ID" value="NZ_JNUP01000065.1"/>
</dbReference>
<dbReference type="Proteomes" id="UP000029692">
    <property type="component" value="Unassembled WGS sequence"/>
</dbReference>
<name>A0A098QVV9_9SPIO</name>
<reference evidence="1 2" key="1">
    <citation type="submission" date="2014-05" db="EMBL/GenBank/DDBJ databases">
        <title>De novo Genome Sequence of Spirocheata sp.</title>
        <authorList>
            <person name="Shivani Y."/>
            <person name="Subhash Y."/>
            <person name="Tushar L."/>
            <person name="Sasikala C."/>
            <person name="Ramana C.V."/>
        </authorList>
    </citation>
    <scope>NUCLEOTIDE SEQUENCE [LARGE SCALE GENOMIC DNA]</scope>
    <source>
        <strain evidence="1 2">JC230</strain>
    </source>
</reference>
<protein>
    <recommendedName>
        <fullName evidence="3">DUF432 domain-containing protein</fullName>
    </recommendedName>
</protein>
<dbReference type="InterPro" id="IPR007366">
    <property type="entry name" value="DUF432"/>
</dbReference>
<evidence type="ECO:0000313" key="1">
    <source>
        <dbReference type="EMBL" id="KGE71711.1"/>
    </source>
</evidence>
<dbReference type="Pfam" id="PF04254">
    <property type="entry name" value="DUF432"/>
    <property type="match status" value="1"/>
</dbReference>
<dbReference type="AlphaFoldDB" id="A0A098QVV9"/>
<organism evidence="1 2">
    <name type="scientific">Spirochaeta lutea</name>
    <dbReference type="NCBI Taxonomy" id="1480694"/>
    <lineage>
        <taxon>Bacteria</taxon>
        <taxon>Pseudomonadati</taxon>
        <taxon>Spirochaetota</taxon>
        <taxon>Spirochaetia</taxon>
        <taxon>Spirochaetales</taxon>
        <taxon>Spirochaetaceae</taxon>
        <taxon>Spirochaeta</taxon>
    </lineage>
</organism>
<keyword evidence="2" id="KW-1185">Reference proteome</keyword>
<evidence type="ECO:0000313" key="2">
    <source>
        <dbReference type="Proteomes" id="UP000029692"/>
    </source>
</evidence>
<dbReference type="EMBL" id="JNUP01000065">
    <property type="protein sequence ID" value="KGE71711.1"/>
    <property type="molecule type" value="Genomic_DNA"/>
</dbReference>
<comment type="caution">
    <text evidence="1">The sequence shown here is derived from an EMBL/GenBank/DDBJ whole genome shotgun (WGS) entry which is preliminary data.</text>
</comment>
<dbReference type="OrthoDB" id="367794at2"/>
<evidence type="ECO:0008006" key="3">
    <source>
        <dbReference type="Google" id="ProtNLM"/>
    </source>
</evidence>
<dbReference type="eggNOG" id="COG2430">
    <property type="taxonomic scope" value="Bacteria"/>
</dbReference>
<accession>A0A098QVV9</accession>
<gene>
    <name evidence="1" type="ORF">DC28_10705</name>
</gene>
<sequence length="274" mass="31330">MKNTDLWGPIRTDDTTCLYWSFPQCELWIRRVTDEWFVLTQHAQDYALPVATHHTTDNLPLEAAIPVDPPEVNGWSRFVTLQQDELGLLPALPDRPLVIRPSMSSTLLPGRWAQFFLAIPVWANLVTLKSKEQTIFQEIPLTLLSNTWFGNTTGGELCYALDTPFHRSPDEIQKNPVTAICPLTIKNSSKELLQFQRLCLHVENLELYQEETQLWTNQITVTYKGAELLSQIDIKKTPARESQGKTTRLRTARVPANKGAIRKTFDRFKEITGL</sequence>
<dbReference type="STRING" id="1480694.DC28_10705"/>